<proteinExistence type="predicted"/>
<dbReference type="VEuPathDB" id="FungiDB:PPTG_23010"/>
<evidence type="ECO:0000313" key="2">
    <source>
        <dbReference type="EMBL" id="ETL92851.1"/>
    </source>
</evidence>
<protein>
    <submittedName>
        <fullName evidence="2">Uncharacterized protein</fullName>
    </submittedName>
</protein>
<dbReference type="EMBL" id="KI679768">
    <property type="protein sequence ID" value="ETL92851.1"/>
    <property type="molecule type" value="Genomic_DNA"/>
</dbReference>
<dbReference type="Proteomes" id="UP000054423">
    <property type="component" value="Unassembled WGS sequence"/>
</dbReference>
<name>W2L608_PHYNI</name>
<feature type="region of interest" description="Disordered" evidence="1">
    <location>
        <begin position="67"/>
        <end position="90"/>
    </location>
</feature>
<gene>
    <name evidence="2" type="ORF">L917_08900</name>
</gene>
<evidence type="ECO:0000256" key="1">
    <source>
        <dbReference type="SAM" id="MobiDB-lite"/>
    </source>
</evidence>
<dbReference type="AlphaFoldDB" id="W2L608"/>
<dbReference type="OrthoDB" id="10693387at2759"/>
<organism evidence="2">
    <name type="scientific">Phytophthora nicotianae</name>
    <name type="common">Potato buckeye rot agent</name>
    <name type="synonym">Phytophthora parasitica</name>
    <dbReference type="NCBI Taxonomy" id="4792"/>
    <lineage>
        <taxon>Eukaryota</taxon>
        <taxon>Sar</taxon>
        <taxon>Stramenopiles</taxon>
        <taxon>Oomycota</taxon>
        <taxon>Peronosporomycetes</taxon>
        <taxon>Peronosporales</taxon>
        <taxon>Peronosporaceae</taxon>
        <taxon>Phytophthora</taxon>
    </lineage>
</organism>
<reference evidence="2" key="1">
    <citation type="submission" date="2013-11" db="EMBL/GenBank/DDBJ databases">
        <title>The Genome Sequence of Phytophthora parasitica CHvinca01.</title>
        <authorList>
            <consortium name="The Broad Institute Genomics Platform"/>
            <person name="Russ C."/>
            <person name="Tyler B."/>
            <person name="Panabieres F."/>
            <person name="Shan W."/>
            <person name="Tripathy S."/>
            <person name="Grunwald N."/>
            <person name="Machado M."/>
            <person name="Johnson C.S."/>
            <person name="Arredondo F."/>
            <person name="Hong C."/>
            <person name="Coffey M."/>
            <person name="Young S.K."/>
            <person name="Zeng Q."/>
            <person name="Gargeya S."/>
            <person name="Fitzgerald M."/>
            <person name="Abouelleil A."/>
            <person name="Alvarado L."/>
            <person name="Chapman S.B."/>
            <person name="Gainer-Dewar J."/>
            <person name="Goldberg J."/>
            <person name="Griggs A."/>
            <person name="Gujja S."/>
            <person name="Hansen M."/>
            <person name="Howarth C."/>
            <person name="Imamovic A."/>
            <person name="Ireland A."/>
            <person name="Larimer J."/>
            <person name="McCowan C."/>
            <person name="Murphy C."/>
            <person name="Pearson M."/>
            <person name="Poon T.W."/>
            <person name="Priest M."/>
            <person name="Roberts A."/>
            <person name="Saif S."/>
            <person name="Shea T."/>
            <person name="Sykes S."/>
            <person name="Wortman J."/>
            <person name="Nusbaum C."/>
            <person name="Birren B."/>
        </authorList>
    </citation>
    <scope>NUCLEOTIDE SEQUENCE [LARGE SCALE GENOMIC DNA]</scope>
    <source>
        <strain evidence="2">CHvinca01</strain>
    </source>
</reference>
<sequence length="107" mass="12238">MEGAPVSRLMLQFHAKAIASEGQTTPDDSHEAAKVFRTQVLQTIVEKTAYKITMQAERVFKIAPSKVKEKRVQNDTQRHGSSSTKWNRKIRPLQERHNCQIYGNRCA</sequence>
<feature type="compositionally biased region" description="Basic and acidic residues" evidence="1">
    <location>
        <begin position="67"/>
        <end position="78"/>
    </location>
</feature>
<accession>W2L608</accession>